<keyword evidence="6 10" id="KW-0378">Hydrolase</keyword>
<keyword evidence="8 10" id="KW-0694">RNA-binding</keyword>
<evidence type="ECO:0000256" key="5">
    <source>
        <dbReference type="ARBA" id="ARBA00022741"/>
    </source>
</evidence>
<dbReference type="GO" id="GO:0046872">
    <property type="term" value="F:metal ion binding"/>
    <property type="evidence" value="ECO:0007669"/>
    <property type="project" value="UniProtKB-KW"/>
</dbReference>
<dbReference type="Proteomes" id="UP000030408">
    <property type="component" value="Unassembled WGS sequence"/>
</dbReference>
<dbReference type="EMBL" id="JPVO01000050">
    <property type="protein sequence ID" value="KGR75581.1"/>
    <property type="molecule type" value="Genomic_DNA"/>
</dbReference>
<feature type="binding site" evidence="10">
    <location>
        <position position="291"/>
    </location>
    <ligand>
        <name>Zn(2+)</name>
        <dbReference type="ChEBI" id="CHEBI:29105"/>
    </ligand>
</feature>
<dbReference type="InterPro" id="IPR027417">
    <property type="entry name" value="P-loop_NTPase"/>
</dbReference>
<dbReference type="PROSITE" id="PS50936">
    <property type="entry name" value="ENGC_GTPASE"/>
    <property type="match status" value="1"/>
</dbReference>
<feature type="binding site" evidence="10">
    <location>
        <position position="286"/>
    </location>
    <ligand>
        <name>Zn(2+)</name>
        <dbReference type="ChEBI" id="CHEBI:29105"/>
    </ligand>
</feature>
<reference evidence="13 14" key="1">
    <citation type="submission" date="2014-02" db="EMBL/GenBank/DDBJ databases">
        <title>Draft genome sequence of Lysinibacillus sinduriensis JCM 15800.</title>
        <authorList>
            <person name="Zhang F."/>
            <person name="Wang G."/>
            <person name="Zhang L."/>
        </authorList>
    </citation>
    <scope>NUCLEOTIDE SEQUENCE [LARGE SCALE GENOMIC DNA]</scope>
    <source>
        <strain evidence="13 14">JCM 15800</strain>
    </source>
</reference>
<dbReference type="NCBIfam" id="TIGR00157">
    <property type="entry name" value="ribosome small subunit-dependent GTPase A"/>
    <property type="match status" value="1"/>
</dbReference>
<feature type="binding site" evidence="10">
    <location>
        <position position="293"/>
    </location>
    <ligand>
        <name>Zn(2+)</name>
        <dbReference type="ChEBI" id="CHEBI:29105"/>
    </ligand>
</feature>
<keyword evidence="5 10" id="KW-0547">Nucleotide-binding</keyword>
<evidence type="ECO:0000256" key="1">
    <source>
        <dbReference type="ARBA" id="ARBA00022490"/>
    </source>
</evidence>
<keyword evidence="7 10" id="KW-0862">Zinc</keyword>
<feature type="domain" description="CP-type G" evidence="12">
    <location>
        <begin position="104"/>
        <end position="263"/>
    </location>
</feature>
<evidence type="ECO:0000256" key="7">
    <source>
        <dbReference type="ARBA" id="ARBA00022833"/>
    </source>
</evidence>
<keyword evidence="1 10" id="KW-0963">Cytoplasm</keyword>
<dbReference type="GO" id="GO:0003924">
    <property type="term" value="F:GTPase activity"/>
    <property type="evidence" value="ECO:0007669"/>
    <property type="project" value="UniProtKB-UniRule"/>
</dbReference>
<dbReference type="HAMAP" id="MF_01820">
    <property type="entry name" value="GTPase_RsgA"/>
    <property type="match status" value="1"/>
</dbReference>
<evidence type="ECO:0000256" key="9">
    <source>
        <dbReference type="ARBA" id="ARBA00023134"/>
    </source>
</evidence>
<protein>
    <recommendedName>
        <fullName evidence="10">Small ribosomal subunit biogenesis GTPase RsgA</fullName>
        <ecNumber evidence="10">3.6.1.-</ecNumber>
    </recommendedName>
</protein>
<sequence length="356" mass="40050">MNIQSLGFSLFFEDQLHAFMGEKKYEKCVPARVGLEHKHAYRVISEHGEWLAAVSGLYAYEAIDRAEYPAVGDWVLVEKMDGENRAIIHKLFKRKSQFSRKIAGREVEEQLVATNVDFVLLVMSLNADFNIRRLERYLVAAWDSGATPVIVLTKADLCEDVDRYLKEVQAAAIGVDIFVTSSYTGEGIEQIRALFKEGITGALLGSSGAGKSTLTNALYGDALMDVSDIREDDAKGRHTTTHRELVLLPGGGCLIDTPGMRELQLWDQGDSLAASFRDIEEWASACRYRDCTHKSEPGCAVNAAVDNGELEFSRLQSYFKLQKELAFLERKTNVQAKLAEQRRWKQLSKDHKKKYK</sequence>
<comment type="subcellular location">
    <subcellularLocation>
        <location evidence="10">Cytoplasm</location>
    </subcellularLocation>
</comment>
<keyword evidence="4 10" id="KW-0699">rRNA-binding</keyword>
<feature type="binding site" evidence="10">
    <location>
        <begin position="205"/>
        <end position="213"/>
    </location>
    <ligand>
        <name>GTP</name>
        <dbReference type="ChEBI" id="CHEBI:37565"/>
    </ligand>
</feature>
<dbReference type="GO" id="GO:0042274">
    <property type="term" value="P:ribosomal small subunit biogenesis"/>
    <property type="evidence" value="ECO:0007669"/>
    <property type="project" value="UniProtKB-UniRule"/>
</dbReference>
<evidence type="ECO:0000256" key="4">
    <source>
        <dbReference type="ARBA" id="ARBA00022730"/>
    </source>
</evidence>
<feature type="binding site" evidence="10">
    <location>
        <position position="299"/>
    </location>
    <ligand>
        <name>Zn(2+)</name>
        <dbReference type="ChEBI" id="CHEBI:29105"/>
    </ligand>
</feature>
<feature type="domain" description="EngC GTPase" evidence="11">
    <location>
        <begin position="114"/>
        <end position="261"/>
    </location>
</feature>
<evidence type="ECO:0000256" key="10">
    <source>
        <dbReference type="HAMAP-Rule" id="MF_01820"/>
    </source>
</evidence>
<keyword evidence="2 10" id="KW-0690">Ribosome biogenesis</keyword>
<evidence type="ECO:0000313" key="13">
    <source>
        <dbReference type="EMBL" id="KGR75581.1"/>
    </source>
</evidence>
<dbReference type="PANTHER" id="PTHR32120">
    <property type="entry name" value="SMALL RIBOSOMAL SUBUNIT BIOGENESIS GTPASE RSGA"/>
    <property type="match status" value="1"/>
</dbReference>
<dbReference type="Gene3D" id="3.40.50.300">
    <property type="entry name" value="P-loop containing nucleotide triphosphate hydrolases"/>
    <property type="match status" value="1"/>
</dbReference>
<dbReference type="GO" id="GO:0019843">
    <property type="term" value="F:rRNA binding"/>
    <property type="evidence" value="ECO:0007669"/>
    <property type="project" value="UniProtKB-KW"/>
</dbReference>
<evidence type="ECO:0000256" key="6">
    <source>
        <dbReference type="ARBA" id="ARBA00022801"/>
    </source>
</evidence>
<dbReference type="eggNOG" id="COG1162">
    <property type="taxonomic scope" value="Bacteria"/>
</dbReference>
<dbReference type="GO" id="GO:0005525">
    <property type="term" value="F:GTP binding"/>
    <property type="evidence" value="ECO:0007669"/>
    <property type="project" value="UniProtKB-UniRule"/>
</dbReference>
<comment type="similarity">
    <text evidence="10">Belongs to the TRAFAC class YlqF/YawG GTPase family. RsgA subfamily.</text>
</comment>
<dbReference type="Pfam" id="PF03193">
    <property type="entry name" value="RsgA_GTPase"/>
    <property type="match status" value="1"/>
</dbReference>
<evidence type="ECO:0000256" key="2">
    <source>
        <dbReference type="ARBA" id="ARBA00022517"/>
    </source>
</evidence>
<dbReference type="AlphaFoldDB" id="A0A0A3HSK2"/>
<comment type="cofactor">
    <cofactor evidence="10">
        <name>Zn(2+)</name>
        <dbReference type="ChEBI" id="CHEBI:29105"/>
    </cofactor>
    <text evidence="10">Binds 1 zinc ion per subunit.</text>
</comment>
<dbReference type="STRING" id="1384057.CD33_10605"/>
<dbReference type="EC" id="3.6.1.-" evidence="10"/>
<comment type="function">
    <text evidence="10">One of several proteins that assist in the late maturation steps of the functional core of the 30S ribosomal subunit. Helps release RbfA from mature subunits. May play a role in the assembly of ribosomal proteins into the subunit. Circularly permuted GTPase that catalyzes slow GTP hydrolysis, GTPase activity is stimulated by the 30S ribosomal subunit.</text>
</comment>
<keyword evidence="3 10" id="KW-0479">Metal-binding</keyword>
<dbReference type="Gene3D" id="1.10.40.50">
    <property type="entry name" value="Probable gtpase engc, domain 3"/>
    <property type="match status" value="1"/>
</dbReference>
<evidence type="ECO:0000259" key="11">
    <source>
        <dbReference type="PROSITE" id="PS50936"/>
    </source>
</evidence>
<dbReference type="InterPro" id="IPR004881">
    <property type="entry name" value="Ribosome_biogen_GTPase_RsgA"/>
</dbReference>
<feature type="binding site" evidence="10">
    <location>
        <begin position="153"/>
        <end position="156"/>
    </location>
    <ligand>
        <name>GTP</name>
        <dbReference type="ChEBI" id="CHEBI:37565"/>
    </ligand>
</feature>
<keyword evidence="14" id="KW-1185">Reference proteome</keyword>
<dbReference type="PANTHER" id="PTHR32120:SF10">
    <property type="entry name" value="SMALL RIBOSOMAL SUBUNIT BIOGENESIS GTPASE RSGA"/>
    <property type="match status" value="1"/>
</dbReference>
<dbReference type="SUPFAM" id="SSF52540">
    <property type="entry name" value="P-loop containing nucleoside triphosphate hydrolases"/>
    <property type="match status" value="1"/>
</dbReference>
<dbReference type="InterPro" id="IPR010914">
    <property type="entry name" value="RsgA_GTPase_dom"/>
</dbReference>
<evidence type="ECO:0000313" key="14">
    <source>
        <dbReference type="Proteomes" id="UP000030408"/>
    </source>
</evidence>
<proteinExistence type="inferred from homology"/>
<dbReference type="InterPro" id="IPR030378">
    <property type="entry name" value="G_CP_dom"/>
</dbReference>
<evidence type="ECO:0000256" key="8">
    <source>
        <dbReference type="ARBA" id="ARBA00022884"/>
    </source>
</evidence>
<name>A0A0A3HSK2_9BACL</name>
<dbReference type="OrthoDB" id="9809485at2"/>
<evidence type="ECO:0000256" key="3">
    <source>
        <dbReference type="ARBA" id="ARBA00022723"/>
    </source>
</evidence>
<keyword evidence="9 10" id="KW-0342">GTP-binding</keyword>
<evidence type="ECO:0000259" key="12">
    <source>
        <dbReference type="PROSITE" id="PS51721"/>
    </source>
</evidence>
<dbReference type="CDD" id="cd01854">
    <property type="entry name" value="YjeQ_EngC"/>
    <property type="match status" value="1"/>
</dbReference>
<comment type="caution">
    <text evidence="13">The sequence shown here is derived from an EMBL/GenBank/DDBJ whole genome shotgun (WGS) entry which is preliminary data.</text>
</comment>
<gene>
    <name evidence="10" type="primary">rsgA</name>
    <name evidence="13" type="ORF">CD33_10605</name>
</gene>
<comment type="subunit">
    <text evidence="10">Monomer. Associates with 30S ribosomal subunit, binds 16S rRNA.</text>
</comment>
<accession>A0A0A3HSK2</accession>
<dbReference type="PROSITE" id="PS51721">
    <property type="entry name" value="G_CP"/>
    <property type="match status" value="1"/>
</dbReference>
<dbReference type="GO" id="GO:0005737">
    <property type="term" value="C:cytoplasm"/>
    <property type="evidence" value="ECO:0007669"/>
    <property type="project" value="UniProtKB-SubCell"/>
</dbReference>
<organism evidence="13 14">
    <name type="scientific">Ureibacillus sinduriensis BLB-1 = JCM 15800</name>
    <dbReference type="NCBI Taxonomy" id="1384057"/>
    <lineage>
        <taxon>Bacteria</taxon>
        <taxon>Bacillati</taxon>
        <taxon>Bacillota</taxon>
        <taxon>Bacilli</taxon>
        <taxon>Bacillales</taxon>
        <taxon>Caryophanaceae</taxon>
        <taxon>Ureibacillus</taxon>
    </lineage>
</organism>